<accession>W6Q7T0</accession>
<dbReference type="Gene3D" id="2.60.40.420">
    <property type="entry name" value="Cupredoxins - blue copper proteins"/>
    <property type="match status" value="3"/>
</dbReference>
<dbReference type="CDD" id="cd13901">
    <property type="entry name" value="CuRO_3_MaLCC_like"/>
    <property type="match status" value="1"/>
</dbReference>
<dbReference type="FunFam" id="2.60.40.420:FF:000038">
    <property type="entry name" value="Extracellular dihydrogeodin oxidase/laccase"/>
    <property type="match status" value="1"/>
</dbReference>
<evidence type="ECO:0000256" key="4">
    <source>
        <dbReference type="ARBA" id="ARBA00023002"/>
    </source>
</evidence>
<evidence type="ECO:0000313" key="11">
    <source>
        <dbReference type="EMBL" id="CDM32071.1"/>
    </source>
</evidence>
<evidence type="ECO:0000256" key="6">
    <source>
        <dbReference type="ARBA" id="ARBA00023180"/>
    </source>
</evidence>
<dbReference type="InterPro" id="IPR011706">
    <property type="entry name" value="Cu-oxidase_C"/>
</dbReference>
<feature type="domain" description="Plastocyanin-like" evidence="9">
    <location>
        <begin position="450"/>
        <end position="579"/>
    </location>
</feature>
<feature type="signal peptide" evidence="7">
    <location>
        <begin position="1"/>
        <end position="19"/>
    </location>
</feature>
<keyword evidence="6" id="KW-0325">Glycoprotein</keyword>
<evidence type="ECO:0000256" key="3">
    <source>
        <dbReference type="ARBA" id="ARBA00022737"/>
    </source>
</evidence>
<evidence type="ECO:0000313" key="12">
    <source>
        <dbReference type="Proteomes" id="UP000030686"/>
    </source>
</evidence>
<protein>
    <submittedName>
        <fullName evidence="11">Cupredoxin</fullName>
    </submittedName>
</protein>
<dbReference type="Proteomes" id="UP000030686">
    <property type="component" value="Unassembled WGS sequence"/>
</dbReference>
<keyword evidence="5" id="KW-0186">Copper</keyword>
<dbReference type="InterPro" id="IPR045087">
    <property type="entry name" value="Cu-oxidase_fam"/>
</dbReference>
<dbReference type="AlphaFoldDB" id="W6Q7T0"/>
<dbReference type="Pfam" id="PF07731">
    <property type="entry name" value="Cu-oxidase_2"/>
    <property type="match status" value="1"/>
</dbReference>
<dbReference type="GO" id="GO:0005507">
    <property type="term" value="F:copper ion binding"/>
    <property type="evidence" value="ECO:0007669"/>
    <property type="project" value="InterPro"/>
</dbReference>
<dbReference type="EMBL" id="HG792016">
    <property type="protein sequence ID" value="CDM32071.1"/>
    <property type="molecule type" value="Genomic_DNA"/>
</dbReference>
<sequence length="629" mass="69143">MRRYLLYTLCCFILPAISTTPGFLHPPDVSPSRGSLLKHPVPPVSSACAGNTPTTRHQWCEHDLYTDYTKTTPETGVTREFWLDIDQATLAPDGRSRWDLTINGSLPGPTLEVNWGDEVVIHLRNSLPNTVHNGTSLHIHGLRQHYTNPMDGVVSVTQCPVPPGYTMTYRWRATQYGTTWYHSHIGLQTWEGVYGGLIIHGPASSNYDEDKGVIQLSDWDINTVDQLWHGAETVGSPVLDNALINGVNVFGNDSDPSQTGYRFNTSFTPGKSYRLRVTNVACDTHFKFSIDHHILTVIAMDLVPIQPYNTTAVSLAIGQRYDVIVHADQASTAKSFWLRAVPQLSCSANSNADNIRGIIYYTHTDKPNQPTLPTTAAYNLTDTCEDEPASNLTPIISTPLILTAEDSFYNETLSATAALTSHTVYRWYLNSTSMQGKWAQPTLRNFSAESSIADKPAVIAIPQADLWVLVVIETSMDIAHPIHLHGHDFLVVAQGYGSWDGSTSTSKSYAKSTARDQGTSTGLNLDFAAGALPKRDTALLPGMGYLVLAFRSDNPGAWLMHCHIGWHLDQGFALQFVERGEEIEGFLGGRAVGGAGADWRGFGDGLERNCRAWDLYHRGNNVLEDGAGI</sequence>
<dbReference type="FunFam" id="2.60.40.420:FF:000021">
    <property type="entry name" value="Extracellular dihydrogeodin oxidase/laccase"/>
    <property type="match status" value="1"/>
</dbReference>
<gene>
    <name evidence="11" type="ORF">PROQFM164_S02g002222</name>
</gene>
<dbReference type="OrthoDB" id="2121828at2759"/>
<evidence type="ECO:0000256" key="5">
    <source>
        <dbReference type="ARBA" id="ARBA00023008"/>
    </source>
</evidence>
<feature type="domain" description="Plastocyanin-like" evidence="10">
    <location>
        <begin position="87"/>
        <end position="203"/>
    </location>
</feature>
<dbReference type="InterPro" id="IPR011707">
    <property type="entry name" value="Cu-oxidase-like_N"/>
</dbReference>
<keyword evidence="2" id="KW-0479">Metal-binding</keyword>
<evidence type="ECO:0000256" key="1">
    <source>
        <dbReference type="ARBA" id="ARBA00010609"/>
    </source>
</evidence>
<dbReference type="PANTHER" id="PTHR11709:SF502">
    <property type="entry name" value="MULTICOPPER OXIDASE"/>
    <property type="match status" value="1"/>
</dbReference>
<dbReference type="CDD" id="cd13880">
    <property type="entry name" value="CuRO_2_MaLCC_like"/>
    <property type="match status" value="1"/>
</dbReference>
<keyword evidence="4" id="KW-0560">Oxidoreductase</keyword>
<keyword evidence="12" id="KW-1185">Reference proteome</keyword>
<dbReference type="InterPro" id="IPR008972">
    <property type="entry name" value="Cupredoxin"/>
</dbReference>
<proteinExistence type="inferred from homology"/>
<dbReference type="PANTHER" id="PTHR11709">
    <property type="entry name" value="MULTI-COPPER OXIDASE"/>
    <property type="match status" value="1"/>
</dbReference>
<evidence type="ECO:0000256" key="7">
    <source>
        <dbReference type="SAM" id="SignalP"/>
    </source>
</evidence>
<dbReference type="STRING" id="1365484.W6Q7T0"/>
<dbReference type="InterPro" id="IPR001117">
    <property type="entry name" value="Cu-oxidase_2nd"/>
</dbReference>
<organism evidence="11 12">
    <name type="scientific">Penicillium roqueforti (strain FM164)</name>
    <dbReference type="NCBI Taxonomy" id="1365484"/>
    <lineage>
        <taxon>Eukaryota</taxon>
        <taxon>Fungi</taxon>
        <taxon>Dikarya</taxon>
        <taxon>Ascomycota</taxon>
        <taxon>Pezizomycotina</taxon>
        <taxon>Eurotiomycetes</taxon>
        <taxon>Eurotiomycetidae</taxon>
        <taxon>Eurotiales</taxon>
        <taxon>Aspergillaceae</taxon>
        <taxon>Penicillium</taxon>
    </lineage>
</organism>
<comment type="similarity">
    <text evidence="1">Belongs to the multicopper oxidase family.</text>
</comment>
<keyword evidence="3" id="KW-0677">Repeat</keyword>
<keyword evidence="7" id="KW-0732">Signal</keyword>
<name>W6Q7T0_PENRF</name>
<evidence type="ECO:0000259" key="8">
    <source>
        <dbReference type="Pfam" id="PF00394"/>
    </source>
</evidence>
<evidence type="ECO:0000256" key="2">
    <source>
        <dbReference type="ARBA" id="ARBA00022723"/>
    </source>
</evidence>
<evidence type="ECO:0000259" key="10">
    <source>
        <dbReference type="Pfam" id="PF07732"/>
    </source>
</evidence>
<dbReference type="Pfam" id="PF00394">
    <property type="entry name" value="Cu-oxidase"/>
    <property type="match status" value="1"/>
</dbReference>
<feature type="chain" id="PRO_5004879424" evidence="7">
    <location>
        <begin position="20"/>
        <end position="629"/>
    </location>
</feature>
<evidence type="ECO:0000259" key="9">
    <source>
        <dbReference type="Pfam" id="PF07731"/>
    </source>
</evidence>
<dbReference type="OMA" id="RFINTSM"/>
<dbReference type="SUPFAM" id="SSF49503">
    <property type="entry name" value="Cupredoxins"/>
    <property type="match status" value="3"/>
</dbReference>
<dbReference type="GO" id="GO:0016491">
    <property type="term" value="F:oxidoreductase activity"/>
    <property type="evidence" value="ECO:0007669"/>
    <property type="project" value="UniProtKB-KW"/>
</dbReference>
<dbReference type="Pfam" id="PF07732">
    <property type="entry name" value="Cu-oxidase_3"/>
    <property type="match status" value="1"/>
</dbReference>
<feature type="domain" description="Plastocyanin-like" evidence="8">
    <location>
        <begin position="212"/>
        <end position="346"/>
    </location>
</feature>
<reference evidence="11" key="1">
    <citation type="journal article" date="2014" name="Nat. Commun.">
        <title>Multiple recent horizontal transfers of a large genomic region in cheese making fungi.</title>
        <authorList>
            <person name="Cheeseman K."/>
            <person name="Ropars J."/>
            <person name="Renault P."/>
            <person name="Dupont J."/>
            <person name="Gouzy J."/>
            <person name="Branca A."/>
            <person name="Abraham A.L."/>
            <person name="Ceppi M."/>
            <person name="Conseiller E."/>
            <person name="Debuchy R."/>
            <person name="Malagnac F."/>
            <person name="Goarin A."/>
            <person name="Silar P."/>
            <person name="Lacoste S."/>
            <person name="Sallet E."/>
            <person name="Bensimon A."/>
            <person name="Giraud T."/>
            <person name="Brygoo Y."/>
        </authorList>
    </citation>
    <scope>NUCLEOTIDE SEQUENCE [LARGE SCALE GENOMIC DNA]</scope>
    <source>
        <strain evidence="11">FM164</strain>
    </source>
</reference>